<keyword evidence="2 11" id="KW-0575">Peroxidase</keyword>
<organism evidence="15 16">
    <name type="scientific">Dissophora globulifera</name>
    <dbReference type="NCBI Taxonomy" id="979702"/>
    <lineage>
        <taxon>Eukaryota</taxon>
        <taxon>Fungi</taxon>
        <taxon>Fungi incertae sedis</taxon>
        <taxon>Mucoromycota</taxon>
        <taxon>Mortierellomycotina</taxon>
        <taxon>Mortierellomycetes</taxon>
        <taxon>Mortierellales</taxon>
        <taxon>Mortierellaceae</taxon>
        <taxon>Dissophora</taxon>
    </lineage>
</organism>
<keyword evidence="6 10" id="KW-0408">Iron</keyword>
<dbReference type="InterPro" id="IPR020835">
    <property type="entry name" value="Catalase_sf"/>
</dbReference>
<evidence type="ECO:0000256" key="6">
    <source>
        <dbReference type="ARBA" id="ARBA00023004"/>
    </source>
</evidence>
<evidence type="ECO:0000256" key="10">
    <source>
        <dbReference type="PIRSR" id="PIRSR038928-2"/>
    </source>
</evidence>
<dbReference type="InterPro" id="IPR040333">
    <property type="entry name" value="Catalase_3"/>
</dbReference>
<comment type="similarity">
    <text evidence="1 11">Belongs to the catalase family.</text>
</comment>
<gene>
    <name evidence="15" type="ORF">BGZ99_005150</name>
</gene>
<dbReference type="InterPro" id="IPR011614">
    <property type="entry name" value="Catalase_core"/>
</dbReference>
<evidence type="ECO:0000256" key="12">
    <source>
        <dbReference type="RuleBase" id="RU004142"/>
    </source>
</evidence>
<keyword evidence="7 11" id="KW-0376">Hydrogen peroxide</keyword>
<dbReference type="GO" id="GO:0042744">
    <property type="term" value="P:hydrogen peroxide catabolic process"/>
    <property type="evidence" value="ECO:0007669"/>
    <property type="project" value="UniProtKB-KW"/>
</dbReference>
<dbReference type="GO" id="GO:0004096">
    <property type="term" value="F:catalase activity"/>
    <property type="evidence" value="ECO:0007669"/>
    <property type="project" value="UniProtKB-EC"/>
</dbReference>
<feature type="region of interest" description="Disordered" evidence="13">
    <location>
        <begin position="1"/>
        <end position="30"/>
    </location>
</feature>
<evidence type="ECO:0000256" key="1">
    <source>
        <dbReference type="ARBA" id="ARBA00005329"/>
    </source>
</evidence>
<evidence type="ECO:0000256" key="8">
    <source>
        <dbReference type="ARBA" id="ARBA00044729"/>
    </source>
</evidence>
<reference evidence="15" key="1">
    <citation type="journal article" date="2020" name="Fungal Divers.">
        <title>Resolving the Mortierellaceae phylogeny through synthesis of multi-gene phylogenetics and phylogenomics.</title>
        <authorList>
            <person name="Vandepol N."/>
            <person name="Liber J."/>
            <person name="Desiro A."/>
            <person name="Na H."/>
            <person name="Kennedy M."/>
            <person name="Barry K."/>
            <person name="Grigoriev I.V."/>
            <person name="Miller A.N."/>
            <person name="O'Donnell K."/>
            <person name="Stajich J.E."/>
            <person name="Bonito G."/>
        </authorList>
    </citation>
    <scope>NUCLEOTIDE SEQUENCE</scope>
    <source>
        <strain evidence="15">REB-010B</strain>
    </source>
</reference>
<feature type="region of interest" description="Disordered" evidence="13">
    <location>
        <begin position="380"/>
        <end position="405"/>
    </location>
</feature>
<dbReference type="Pfam" id="PF00199">
    <property type="entry name" value="Catalase"/>
    <property type="match status" value="1"/>
</dbReference>
<dbReference type="PROSITE" id="PS00437">
    <property type="entry name" value="CATALASE_1"/>
    <property type="match status" value="1"/>
</dbReference>
<evidence type="ECO:0000313" key="16">
    <source>
        <dbReference type="Proteomes" id="UP000738325"/>
    </source>
</evidence>
<dbReference type="InterPro" id="IPR024708">
    <property type="entry name" value="Catalase_AS"/>
</dbReference>
<comment type="caution">
    <text evidence="15">The sequence shown here is derived from an EMBL/GenBank/DDBJ whole genome shotgun (WGS) entry which is preliminary data.</text>
</comment>
<protein>
    <recommendedName>
        <fullName evidence="11">Catalase</fullName>
        <ecNumber evidence="11">1.11.1.6</ecNumber>
    </recommendedName>
</protein>
<dbReference type="Gene3D" id="2.40.180.10">
    <property type="entry name" value="Catalase core domain"/>
    <property type="match status" value="1"/>
</dbReference>
<name>A0A9P6USV0_9FUNG</name>
<comment type="catalytic activity">
    <reaction evidence="9 11">
        <text>2 H2O2 = O2 + 2 H2O</text>
        <dbReference type="Rhea" id="RHEA:20309"/>
        <dbReference type="ChEBI" id="CHEBI:15377"/>
        <dbReference type="ChEBI" id="CHEBI:15379"/>
        <dbReference type="ChEBI" id="CHEBI:16240"/>
        <dbReference type="EC" id="1.11.1.6"/>
    </reaction>
</comment>
<evidence type="ECO:0000259" key="14">
    <source>
        <dbReference type="SMART" id="SM01060"/>
    </source>
</evidence>
<dbReference type="EMBL" id="JAAAIP010000328">
    <property type="protein sequence ID" value="KAG0319330.1"/>
    <property type="molecule type" value="Genomic_DNA"/>
</dbReference>
<dbReference type="GO" id="GO:0005777">
    <property type="term" value="C:peroxisome"/>
    <property type="evidence" value="ECO:0007669"/>
    <property type="project" value="TreeGrafter"/>
</dbReference>
<dbReference type="SUPFAM" id="SSF56634">
    <property type="entry name" value="Heme-dependent catalase-like"/>
    <property type="match status" value="1"/>
</dbReference>
<proteinExistence type="inferred from homology"/>
<dbReference type="InterPro" id="IPR010582">
    <property type="entry name" value="Catalase_immune_responsive"/>
</dbReference>
<keyword evidence="3 10" id="KW-0349">Heme</keyword>
<dbReference type="AlphaFoldDB" id="A0A9P6USV0"/>
<dbReference type="PRINTS" id="PR00067">
    <property type="entry name" value="CATALASE"/>
</dbReference>
<dbReference type="GO" id="GO:0046872">
    <property type="term" value="F:metal ion binding"/>
    <property type="evidence" value="ECO:0007669"/>
    <property type="project" value="UniProtKB-KW"/>
</dbReference>
<evidence type="ECO:0000256" key="4">
    <source>
        <dbReference type="ARBA" id="ARBA00022723"/>
    </source>
</evidence>
<dbReference type="InterPro" id="IPR018028">
    <property type="entry name" value="Catalase"/>
</dbReference>
<dbReference type="PIRSF" id="PIRSF038928">
    <property type="entry name" value="Catalase_clade1-3"/>
    <property type="match status" value="1"/>
</dbReference>
<dbReference type="CDD" id="cd08156">
    <property type="entry name" value="catalase_clade_3"/>
    <property type="match status" value="1"/>
</dbReference>
<dbReference type="PROSITE" id="PS00438">
    <property type="entry name" value="CATALASE_2"/>
    <property type="match status" value="1"/>
</dbReference>
<dbReference type="FunFam" id="2.40.180.10:FF:000001">
    <property type="entry name" value="Catalase"/>
    <property type="match status" value="1"/>
</dbReference>
<keyword evidence="5 11" id="KW-0560">Oxidoreductase</keyword>
<evidence type="ECO:0000256" key="3">
    <source>
        <dbReference type="ARBA" id="ARBA00022617"/>
    </source>
</evidence>
<dbReference type="PANTHER" id="PTHR11465">
    <property type="entry name" value="CATALASE"/>
    <property type="match status" value="1"/>
</dbReference>
<evidence type="ECO:0000256" key="2">
    <source>
        <dbReference type="ARBA" id="ARBA00022559"/>
    </source>
</evidence>
<evidence type="ECO:0000256" key="11">
    <source>
        <dbReference type="RuleBase" id="RU000498"/>
    </source>
</evidence>
<dbReference type="PANTHER" id="PTHR11465:SF9">
    <property type="entry name" value="CATALASE"/>
    <property type="match status" value="1"/>
</dbReference>
<dbReference type="InterPro" id="IPR024711">
    <property type="entry name" value="Catalase_clade1/3"/>
</dbReference>
<evidence type="ECO:0000256" key="7">
    <source>
        <dbReference type="ARBA" id="ARBA00023324"/>
    </source>
</evidence>
<dbReference type="Proteomes" id="UP000738325">
    <property type="component" value="Unassembled WGS sequence"/>
</dbReference>
<dbReference type="PROSITE" id="PS51402">
    <property type="entry name" value="CATALASE_3"/>
    <property type="match status" value="1"/>
</dbReference>
<feature type="binding site" description="axial binding residue" evidence="10">
    <location>
        <position position="348"/>
    </location>
    <ligand>
        <name>heme</name>
        <dbReference type="ChEBI" id="CHEBI:30413"/>
    </ligand>
    <ligandPart>
        <name>Fe</name>
        <dbReference type="ChEBI" id="CHEBI:18248"/>
    </ligandPart>
</feature>
<dbReference type="GO" id="GO:0042542">
    <property type="term" value="P:response to hydrogen peroxide"/>
    <property type="evidence" value="ECO:0007669"/>
    <property type="project" value="TreeGrafter"/>
</dbReference>
<dbReference type="OrthoDB" id="6880011at2759"/>
<dbReference type="EC" id="1.11.1.6" evidence="11"/>
<feature type="domain" description="Catalase core" evidence="14">
    <location>
        <begin position="18"/>
        <end position="403"/>
    </location>
</feature>
<evidence type="ECO:0000256" key="13">
    <source>
        <dbReference type="SAM" id="MobiDB-lite"/>
    </source>
</evidence>
<dbReference type="InterPro" id="IPR002226">
    <property type="entry name" value="Catalase_haem_BS"/>
</dbReference>
<dbReference type="GO" id="GO:0020037">
    <property type="term" value="F:heme binding"/>
    <property type="evidence" value="ECO:0007669"/>
    <property type="project" value="InterPro"/>
</dbReference>
<evidence type="ECO:0000256" key="9">
    <source>
        <dbReference type="ARBA" id="ARBA00049254"/>
    </source>
</evidence>
<feature type="compositionally biased region" description="Polar residues" evidence="13">
    <location>
        <begin position="395"/>
        <end position="405"/>
    </location>
</feature>
<dbReference type="GO" id="GO:0005739">
    <property type="term" value="C:mitochondrion"/>
    <property type="evidence" value="ECO:0007669"/>
    <property type="project" value="TreeGrafter"/>
</dbReference>
<dbReference type="Pfam" id="PF06628">
    <property type="entry name" value="Catalase-rel"/>
    <property type="match status" value="1"/>
</dbReference>
<accession>A0A9P6USV0</accession>
<comment type="cofactor">
    <cofactor evidence="10">
        <name>heme</name>
        <dbReference type="ChEBI" id="CHEBI:30413"/>
    </cofactor>
</comment>
<dbReference type="SMART" id="SM01060">
    <property type="entry name" value="Catalase"/>
    <property type="match status" value="1"/>
</dbReference>
<keyword evidence="4 10" id="KW-0479">Metal-binding</keyword>
<keyword evidence="16" id="KW-1185">Reference proteome</keyword>
<evidence type="ECO:0000256" key="5">
    <source>
        <dbReference type="ARBA" id="ARBA00023002"/>
    </source>
</evidence>
<evidence type="ECO:0000313" key="15">
    <source>
        <dbReference type="EMBL" id="KAG0319330.1"/>
    </source>
</evidence>
<sequence length="500" mass="56783">MAHSAPTTLANHQTTVLTTSSGNPVDDNQNSLTAGEFGPILLQDFHLIDKLSHFARERIPERVVHAKGAGAHGYFEATTDLSHLTSAKFLQKPGIKTPVFVRFSTVGGERGTSDSVRDVRGFAVKFYTEEGNWDMVGINTPVFWIRDPKKFPDVNHSQKRNPRTNLKDADMFWDFLSLTHESLHQVTVLFSNRGTPYSYRHMHGFATHTFRLVNAQGVAHYVKWHFKTDQGIKNHTAEEAAELDSSNPDSSTEDLYNAIDKGDFPSWSVCIQVMTEEEAANYRWNIFDDTKVWPHADYPLQKIGKMTLDHNPNNYFAEVEQAAFSPSFLVPGIDVSNDRVLQGRLFSYPDTQRYRLGTNFPQLPINQPYRTKVSNYQRDGAGTFSENYGGRPNYEPQSQDPSGPEQQLYDIRAKFVSCSLTGKTGRYPYRDADDDYVQPRNLYHLLKGKEQDDLIKNIVGHIKHVKNPEIIKRQIGLFNKADPEWGRRVEEGLKAAGKNL</sequence>
<comment type="function">
    <text evidence="8 12">Catalyzes the degradation of hydrogen peroxide (H(2)O(2)) generated by peroxisomal oxidases to water and oxygen, thereby protecting cells from the toxic effects of hydrogen peroxide.</text>
</comment>